<dbReference type="SUPFAM" id="SSF51126">
    <property type="entry name" value="Pectin lyase-like"/>
    <property type="match status" value="1"/>
</dbReference>
<evidence type="ECO:0000313" key="2">
    <source>
        <dbReference type="EMBL" id="NML36637.1"/>
    </source>
</evidence>
<evidence type="ECO:0000256" key="1">
    <source>
        <dbReference type="SAM" id="MobiDB-lite"/>
    </source>
</evidence>
<dbReference type="InterPro" id="IPR013783">
    <property type="entry name" value="Ig-like_fold"/>
</dbReference>
<name>A0A848GFQ1_9BACT</name>
<feature type="compositionally biased region" description="Basic and acidic residues" evidence="1">
    <location>
        <begin position="1"/>
        <end position="21"/>
    </location>
</feature>
<comment type="caution">
    <text evidence="2">The sequence shown here is derived from an EMBL/GenBank/DDBJ whole genome shotgun (WGS) entry which is preliminary data.</text>
</comment>
<dbReference type="EMBL" id="JABBGC010000001">
    <property type="protein sequence ID" value="NML36637.1"/>
    <property type="molecule type" value="Genomic_DNA"/>
</dbReference>
<gene>
    <name evidence="2" type="ORF">HHL17_05445</name>
</gene>
<dbReference type="Gene3D" id="2.60.40.10">
    <property type="entry name" value="Immunoglobulins"/>
    <property type="match status" value="2"/>
</dbReference>
<sequence length="650" mass="70270">MTLKKEQPAKALHEESGDKSNPDAVQFTNSLMDALIMETNSEDVYGDMYARAADGSMRRIPIGTVGQMLKVAADGFPAWANDITNTIVVNAGQNQAISVANTSLQATASDPNSSITSYLWSKQSGPVEPIGTGFNGGSFTPLRTRTFTPSGTGDIVFDDTNTLPGDLIILEGNFRSVRLDNVQGTQANPIVFRNPAGQITQIGNTTWAANGGPAYALQTSNSKHFIFAGTHWNNLLFTGSEINTDGGGEPYRSAYRNLSFDAFSEKFEICYFTATQGGTCIVAKTDPVSGQSATWYPNTTLQDILIHDFIIDSPYNEGLYIGHTATYWDLISNTPYNQSPYDPPPADSNRYKQPIMISNVKVWNGRILNTGKDGIQISACKNIEVYQNEVFNWASVNVPDRANHNGGILIGGRSETSNVHDNITHDSWGEHFQFYGTGTGHIFKNNLCYNTNASNVSGDMASIAARCGSNNTENHPGQVTVEANTFSRCGNGSLVRVNGYSNKSGGVSGTDNLQVILKRNILMAPRNNAGGDNYDSFYVYTENPQDYGYDKIVTRPLAGADANVQYLTMAIANVDTNNYYLPNNATVIQGFRKTKPVGPQPVTGASVIVTPNTATTAVTNMVSGVYVFRLVVGNALGQYKSSTVQVTVTL</sequence>
<organism evidence="2 3">
    <name type="scientific">Chitinophaga fulva</name>
    <dbReference type="NCBI Taxonomy" id="2728842"/>
    <lineage>
        <taxon>Bacteria</taxon>
        <taxon>Pseudomonadati</taxon>
        <taxon>Bacteroidota</taxon>
        <taxon>Chitinophagia</taxon>
        <taxon>Chitinophagales</taxon>
        <taxon>Chitinophagaceae</taxon>
        <taxon>Chitinophaga</taxon>
    </lineage>
</organism>
<feature type="region of interest" description="Disordered" evidence="1">
    <location>
        <begin position="1"/>
        <end position="24"/>
    </location>
</feature>
<dbReference type="Gene3D" id="2.160.20.10">
    <property type="entry name" value="Single-stranded right-handed beta-helix, Pectin lyase-like"/>
    <property type="match status" value="1"/>
</dbReference>
<dbReference type="InterPro" id="IPR011050">
    <property type="entry name" value="Pectin_lyase_fold/virulence"/>
</dbReference>
<proteinExistence type="predicted"/>
<evidence type="ECO:0000313" key="3">
    <source>
        <dbReference type="Proteomes" id="UP000583266"/>
    </source>
</evidence>
<accession>A0A848GFQ1</accession>
<dbReference type="Proteomes" id="UP000583266">
    <property type="component" value="Unassembled WGS sequence"/>
</dbReference>
<evidence type="ECO:0008006" key="4">
    <source>
        <dbReference type="Google" id="ProtNLM"/>
    </source>
</evidence>
<dbReference type="RefSeq" id="WP_169223749.1">
    <property type="nucleotide sequence ID" value="NZ_JABBGC010000001.1"/>
</dbReference>
<dbReference type="InterPro" id="IPR012334">
    <property type="entry name" value="Pectin_lyas_fold"/>
</dbReference>
<keyword evidence="3" id="KW-1185">Reference proteome</keyword>
<protein>
    <recommendedName>
        <fullName evidence="4">Right handed beta helix domain-containing protein</fullName>
    </recommendedName>
</protein>
<dbReference type="AlphaFoldDB" id="A0A848GFQ1"/>
<reference evidence="2 3" key="1">
    <citation type="submission" date="2020-04" db="EMBL/GenBank/DDBJ databases">
        <title>Chitinophaga sp. G-6-1-13 sp. nov., isolated from soil.</title>
        <authorList>
            <person name="Dahal R.H."/>
            <person name="Chaudhary D.K."/>
        </authorList>
    </citation>
    <scope>NUCLEOTIDE SEQUENCE [LARGE SCALE GENOMIC DNA]</scope>
    <source>
        <strain evidence="2 3">G-6-1-13</strain>
    </source>
</reference>